<accession>C5KUL4</accession>
<name>C5KUL4_PERM5</name>
<dbReference type="GeneID" id="9060489"/>
<sequence>EAKLLGNVSVKVPHNPLGVLRRLYPSGIDIKNMAPVPKNALFEDDWSIVIA</sequence>
<dbReference type="RefSeq" id="XP_002780033.1">
    <property type="nucleotide sequence ID" value="XM_002779987.1"/>
</dbReference>
<gene>
    <name evidence="1" type="ORF">Pmar_PMAR002675</name>
</gene>
<dbReference type="AlphaFoldDB" id="C5KUL4"/>
<dbReference type="Proteomes" id="UP000007800">
    <property type="component" value="Unassembled WGS sequence"/>
</dbReference>
<organism evidence="2">
    <name type="scientific">Perkinsus marinus (strain ATCC 50983 / TXsc)</name>
    <dbReference type="NCBI Taxonomy" id="423536"/>
    <lineage>
        <taxon>Eukaryota</taxon>
        <taxon>Sar</taxon>
        <taxon>Alveolata</taxon>
        <taxon>Perkinsozoa</taxon>
        <taxon>Perkinsea</taxon>
        <taxon>Perkinsida</taxon>
        <taxon>Perkinsidae</taxon>
        <taxon>Perkinsus</taxon>
    </lineage>
</organism>
<proteinExistence type="predicted"/>
<dbReference type="EMBL" id="GG676271">
    <property type="protein sequence ID" value="EER11828.1"/>
    <property type="molecule type" value="Genomic_DNA"/>
</dbReference>
<dbReference type="OrthoDB" id="10430590at2759"/>
<feature type="non-terminal residue" evidence="1">
    <location>
        <position position="51"/>
    </location>
</feature>
<keyword evidence="2" id="KW-1185">Reference proteome</keyword>
<feature type="non-terminal residue" evidence="1">
    <location>
        <position position="1"/>
    </location>
</feature>
<protein>
    <submittedName>
        <fullName evidence="1">Uncharacterized protein</fullName>
    </submittedName>
</protein>
<reference evidence="1 2" key="1">
    <citation type="submission" date="2008-07" db="EMBL/GenBank/DDBJ databases">
        <authorList>
            <person name="El-Sayed N."/>
            <person name="Caler E."/>
            <person name="Inman J."/>
            <person name="Amedeo P."/>
            <person name="Hass B."/>
            <person name="Wortman J."/>
        </authorList>
    </citation>
    <scope>NUCLEOTIDE SEQUENCE [LARGE SCALE GENOMIC DNA]</scope>
    <source>
        <strain evidence="2">ATCC 50983 / TXsc</strain>
    </source>
</reference>
<dbReference type="InParanoid" id="C5KUL4"/>
<evidence type="ECO:0000313" key="1">
    <source>
        <dbReference type="EMBL" id="EER11828.1"/>
    </source>
</evidence>
<evidence type="ECO:0000313" key="2">
    <source>
        <dbReference type="Proteomes" id="UP000007800"/>
    </source>
</evidence>